<protein>
    <submittedName>
        <fullName evidence="2">DUF2208 domain-containing protein</fullName>
    </submittedName>
</protein>
<keyword evidence="1" id="KW-0812">Transmembrane</keyword>
<name>A0A7J2U1U3_9CREN</name>
<feature type="transmembrane region" description="Helical" evidence="1">
    <location>
        <begin position="7"/>
        <end position="26"/>
    </location>
</feature>
<keyword evidence="1" id="KW-0472">Membrane</keyword>
<evidence type="ECO:0000313" key="2">
    <source>
        <dbReference type="EMBL" id="HEM66385.1"/>
    </source>
</evidence>
<sequence>MHLTKSSIYMTLLTMVTILLFSAISTYAPREYFWPISILYVIAYMSLAMLVPRLLSKKKAMEIKGSLILKAVPQEVMNLVSKDAELEKELKPQITAVILMSIIPLVIWFAFAGIIQSLLLQALINSNIHYMKFLGYVIFYSLLIGIIRVITYFITPKKMLMLINSYEIRSDGIKAGGFIITFPLDKQRYSMEINARRGFFEIYDKATRYAYRFYVSDMNKVKMVLEKYSRAR</sequence>
<dbReference type="Pfam" id="PF09973">
    <property type="entry name" value="DUF2208"/>
    <property type="match status" value="1"/>
</dbReference>
<reference evidence="2" key="1">
    <citation type="journal article" date="2020" name="mSystems">
        <title>Genome- and Community-Level Interaction Insights into Carbon Utilization and Element Cycling Functions of Hydrothermarchaeota in Hydrothermal Sediment.</title>
        <authorList>
            <person name="Zhou Z."/>
            <person name="Liu Y."/>
            <person name="Xu W."/>
            <person name="Pan J."/>
            <person name="Luo Z.H."/>
            <person name="Li M."/>
        </authorList>
    </citation>
    <scope>NUCLEOTIDE SEQUENCE [LARGE SCALE GENOMIC DNA]</scope>
    <source>
        <strain evidence="2">SpSt-125</strain>
    </source>
</reference>
<feature type="transmembrane region" description="Helical" evidence="1">
    <location>
        <begin position="133"/>
        <end position="154"/>
    </location>
</feature>
<organism evidence="2">
    <name type="scientific">Ignisphaera aggregans</name>
    <dbReference type="NCBI Taxonomy" id="334771"/>
    <lineage>
        <taxon>Archaea</taxon>
        <taxon>Thermoproteota</taxon>
        <taxon>Thermoprotei</taxon>
        <taxon>Desulfurococcales</taxon>
        <taxon>Desulfurococcaceae</taxon>
        <taxon>Ignisphaera</taxon>
    </lineage>
</organism>
<keyword evidence="1" id="KW-1133">Transmembrane helix</keyword>
<dbReference type="InterPro" id="IPR009198">
    <property type="entry name" value="UCP014484_TM"/>
</dbReference>
<dbReference type="AlphaFoldDB" id="A0A7J2U1U3"/>
<evidence type="ECO:0000256" key="1">
    <source>
        <dbReference type="SAM" id="Phobius"/>
    </source>
</evidence>
<gene>
    <name evidence="2" type="ORF">ENO26_02260</name>
</gene>
<comment type="caution">
    <text evidence="2">The sequence shown here is derived from an EMBL/GenBank/DDBJ whole genome shotgun (WGS) entry which is preliminary data.</text>
</comment>
<dbReference type="EMBL" id="DSEU01000011">
    <property type="protein sequence ID" value="HEM66385.1"/>
    <property type="molecule type" value="Genomic_DNA"/>
</dbReference>
<feature type="transmembrane region" description="Helical" evidence="1">
    <location>
        <begin position="32"/>
        <end position="51"/>
    </location>
</feature>
<feature type="transmembrane region" description="Helical" evidence="1">
    <location>
        <begin position="96"/>
        <end position="121"/>
    </location>
</feature>
<proteinExistence type="predicted"/>
<accession>A0A7J2U1U3</accession>